<accession>L9KNW0</accession>
<dbReference type="SUPFAM" id="SSF50447">
    <property type="entry name" value="Translation proteins"/>
    <property type="match status" value="1"/>
</dbReference>
<sequence length="256" mass="28124">MCGINKRTIGKFVKEAAEMGKDSFKYAWALEKLKAERHGDFIKNMITGTSLACAVLIVAAGIGEFEAGISKNEQTQEHALLAYTLDVKRLRVGCIYKIGVIGTVSVGRVETGMLKPGMVVTFVPVKMFTMATLQAAGFPAHVNHPGQISAACAPYGLSHNHIACKFAELKEKTGHGSGKKLEDCLKFLKSSDDIDMVPGKLLCVESLSDYPSLGCFAVRDIRQLPWLSSKPWTRRLLELARSPSLPRKLRRLNKYP</sequence>
<gene>
    <name evidence="4" type="ORF">TREES_T100009072</name>
</gene>
<dbReference type="Gene3D" id="2.40.30.10">
    <property type="entry name" value="Translation factors"/>
    <property type="match status" value="2"/>
</dbReference>
<dbReference type="GO" id="GO:0005525">
    <property type="term" value="F:GTP binding"/>
    <property type="evidence" value="ECO:0007669"/>
    <property type="project" value="UniProtKB-KW"/>
</dbReference>
<feature type="domain" description="GTP-eEF1A C-terminal" evidence="3">
    <location>
        <begin position="143"/>
        <end position="222"/>
    </location>
</feature>
<dbReference type="GO" id="GO:0003746">
    <property type="term" value="F:translation elongation factor activity"/>
    <property type="evidence" value="ECO:0007669"/>
    <property type="project" value="UniProtKB-KW"/>
</dbReference>
<dbReference type="Proteomes" id="UP000011518">
    <property type="component" value="Unassembled WGS sequence"/>
</dbReference>
<evidence type="ECO:0000256" key="1">
    <source>
        <dbReference type="ARBA" id="ARBA00022741"/>
    </source>
</evidence>
<keyword evidence="4" id="KW-0251">Elongation factor</keyword>
<reference evidence="5" key="2">
    <citation type="journal article" date="2013" name="Nat. Commun.">
        <title>Genome of the Chinese tree shrew.</title>
        <authorList>
            <person name="Fan Y."/>
            <person name="Huang Z.Y."/>
            <person name="Cao C.C."/>
            <person name="Chen C.S."/>
            <person name="Chen Y.X."/>
            <person name="Fan D.D."/>
            <person name="He J."/>
            <person name="Hou H.L."/>
            <person name="Hu L."/>
            <person name="Hu X.T."/>
            <person name="Jiang X.T."/>
            <person name="Lai R."/>
            <person name="Lang Y.S."/>
            <person name="Liang B."/>
            <person name="Liao S.G."/>
            <person name="Mu D."/>
            <person name="Ma Y.Y."/>
            <person name="Niu Y.Y."/>
            <person name="Sun X.Q."/>
            <person name="Xia J.Q."/>
            <person name="Xiao J."/>
            <person name="Xiong Z.Q."/>
            <person name="Xu L."/>
            <person name="Yang L."/>
            <person name="Zhang Y."/>
            <person name="Zhao W."/>
            <person name="Zhao X.D."/>
            <person name="Zheng Y.T."/>
            <person name="Zhou J.M."/>
            <person name="Zhu Y.B."/>
            <person name="Zhang G.J."/>
            <person name="Wang J."/>
            <person name="Yao Y.G."/>
        </authorList>
    </citation>
    <scope>NUCLEOTIDE SEQUENCE [LARGE SCALE GENOMIC DNA]</scope>
</reference>
<keyword evidence="2" id="KW-0342">GTP-binding</keyword>
<dbReference type="EMBL" id="KB320754">
    <property type="protein sequence ID" value="ELW64154.1"/>
    <property type="molecule type" value="Genomic_DNA"/>
</dbReference>
<keyword evidence="5" id="KW-1185">Reference proteome</keyword>
<dbReference type="Pfam" id="PF22594">
    <property type="entry name" value="GTP-eEF1A_C"/>
    <property type="match status" value="1"/>
</dbReference>
<evidence type="ECO:0000259" key="3">
    <source>
        <dbReference type="Pfam" id="PF22594"/>
    </source>
</evidence>
<evidence type="ECO:0000256" key="2">
    <source>
        <dbReference type="ARBA" id="ARBA00023134"/>
    </source>
</evidence>
<dbReference type="InterPro" id="IPR009000">
    <property type="entry name" value="Transl_B-barrel_sf"/>
</dbReference>
<dbReference type="SUPFAM" id="SSF52540">
    <property type="entry name" value="P-loop containing nucleoside triphosphate hydrolases"/>
    <property type="match status" value="1"/>
</dbReference>
<dbReference type="InterPro" id="IPR009001">
    <property type="entry name" value="Transl_elong_EF1A/Init_IF2_C"/>
</dbReference>
<dbReference type="SUPFAM" id="SSF50465">
    <property type="entry name" value="EF-Tu/eEF-1alpha/eIF2-gamma C-terminal domain"/>
    <property type="match status" value="1"/>
</dbReference>
<dbReference type="InterPro" id="IPR050100">
    <property type="entry name" value="TRAFAC_GTPase_members"/>
</dbReference>
<dbReference type="STRING" id="246437.L9KNW0"/>
<dbReference type="Gene3D" id="3.40.50.300">
    <property type="entry name" value="P-loop containing nucleotide triphosphate hydrolases"/>
    <property type="match status" value="1"/>
</dbReference>
<dbReference type="InterPro" id="IPR027417">
    <property type="entry name" value="P-loop_NTPase"/>
</dbReference>
<dbReference type="InParanoid" id="L9KNW0"/>
<evidence type="ECO:0000313" key="5">
    <source>
        <dbReference type="Proteomes" id="UP000011518"/>
    </source>
</evidence>
<dbReference type="PANTHER" id="PTHR23115">
    <property type="entry name" value="TRANSLATION FACTOR"/>
    <property type="match status" value="1"/>
</dbReference>
<dbReference type="InterPro" id="IPR054696">
    <property type="entry name" value="GTP-eEF1A_C"/>
</dbReference>
<name>L9KNW0_TUPCH</name>
<protein>
    <submittedName>
        <fullName evidence="4">Elongation factor 1-alpha 1</fullName>
    </submittedName>
</protein>
<reference evidence="5" key="1">
    <citation type="submission" date="2012-07" db="EMBL/GenBank/DDBJ databases">
        <title>Genome of the Chinese tree shrew, a rising model animal genetically related to primates.</title>
        <authorList>
            <person name="Zhang G."/>
            <person name="Fan Y."/>
            <person name="Yao Y."/>
            <person name="Huang Z."/>
        </authorList>
    </citation>
    <scope>NUCLEOTIDE SEQUENCE [LARGE SCALE GENOMIC DNA]</scope>
</reference>
<keyword evidence="4" id="KW-0648">Protein biosynthesis</keyword>
<dbReference type="AlphaFoldDB" id="L9KNW0"/>
<proteinExistence type="predicted"/>
<organism evidence="4 5">
    <name type="scientific">Tupaia chinensis</name>
    <name type="common">Chinese tree shrew</name>
    <name type="synonym">Tupaia belangeri chinensis</name>
    <dbReference type="NCBI Taxonomy" id="246437"/>
    <lineage>
        <taxon>Eukaryota</taxon>
        <taxon>Metazoa</taxon>
        <taxon>Chordata</taxon>
        <taxon>Craniata</taxon>
        <taxon>Vertebrata</taxon>
        <taxon>Euteleostomi</taxon>
        <taxon>Mammalia</taxon>
        <taxon>Eutheria</taxon>
        <taxon>Euarchontoglires</taxon>
        <taxon>Scandentia</taxon>
        <taxon>Tupaiidae</taxon>
        <taxon>Tupaia</taxon>
    </lineage>
</organism>
<evidence type="ECO:0000313" key="4">
    <source>
        <dbReference type="EMBL" id="ELW64154.1"/>
    </source>
</evidence>
<keyword evidence="1" id="KW-0547">Nucleotide-binding</keyword>